<keyword evidence="4" id="KW-1185">Reference proteome</keyword>
<protein>
    <submittedName>
        <fullName evidence="3">PepSY domain-containing protein</fullName>
    </submittedName>
</protein>
<dbReference type="EMBL" id="JBGUAW010000016">
    <property type="protein sequence ID" value="MFA9462538.1"/>
    <property type="molecule type" value="Genomic_DNA"/>
</dbReference>
<name>A0ABV4TYY7_9GAMM</name>
<dbReference type="Pfam" id="PF03413">
    <property type="entry name" value="PepSY"/>
    <property type="match status" value="2"/>
</dbReference>
<evidence type="ECO:0000256" key="1">
    <source>
        <dbReference type="SAM" id="SignalP"/>
    </source>
</evidence>
<evidence type="ECO:0000259" key="2">
    <source>
        <dbReference type="Pfam" id="PF03413"/>
    </source>
</evidence>
<evidence type="ECO:0000313" key="3">
    <source>
        <dbReference type="EMBL" id="MFA9462538.1"/>
    </source>
</evidence>
<feature type="chain" id="PRO_5045927707" evidence="1">
    <location>
        <begin position="25"/>
        <end position="183"/>
    </location>
</feature>
<dbReference type="Proteomes" id="UP001575181">
    <property type="component" value="Unassembled WGS sequence"/>
</dbReference>
<feature type="domain" description="PepSY" evidence="2">
    <location>
        <begin position="111"/>
        <end position="170"/>
    </location>
</feature>
<gene>
    <name evidence="3" type="ORF">ACERLL_17165</name>
</gene>
<sequence>MRKSTVLLSVLLSATFCISTTAWAGGGHHKGAHGGQLEACLKASNKVKPGDFTKVEYLHLTDEGVHAYEVEIQGRNGRAWEFECHAKKGTIIEMEQEVKSPDDELFASKAKISESQARKTATDLYPGEIEELEYEIESNGTPSYELDIVDEEGTEFKVEVNAVTGEIIEVQVESWEIGEEDKV</sequence>
<dbReference type="InterPro" id="IPR025711">
    <property type="entry name" value="PepSY"/>
</dbReference>
<evidence type="ECO:0000313" key="4">
    <source>
        <dbReference type="Proteomes" id="UP001575181"/>
    </source>
</evidence>
<keyword evidence="1" id="KW-0732">Signal</keyword>
<feature type="domain" description="PepSY" evidence="2">
    <location>
        <begin position="39"/>
        <end position="95"/>
    </location>
</feature>
<reference evidence="3 4" key="1">
    <citation type="submission" date="2024-08" db="EMBL/GenBank/DDBJ databases">
        <title>Whole-genome sequencing of halo(alkali)philic microorganisms from hypersaline lakes.</title>
        <authorList>
            <person name="Sorokin D.Y."/>
            <person name="Merkel A.Y."/>
            <person name="Messina E."/>
            <person name="Yakimov M."/>
        </authorList>
    </citation>
    <scope>NUCLEOTIDE SEQUENCE [LARGE SCALE GENOMIC DNA]</scope>
    <source>
        <strain evidence="3 4">Cl-TMA</strain>
    </source>
</reference>
<organism evidence="3 4">
    <name type="scientific">Thiohalorhabdus methylotrophus</name>
    <dbReference type="NCBI Taxonomy" id="3242694"/>
    <lineage>
        <taxon>Bacteria</taxon>
        <taxon>Pseudomonadati</taxon>
        <taxon>Pseudomonadota</taxon>
        <taxon>Gammaproteobacteria</taxon>
        <taxon>Thiohalorhabdales</taxon>
        <taxon>Thiohalorhabdaceae</taxon>
        <taxon>Thiohalorhabdus</taxon>
    </lineage>
</organism>
<proteinExistence type="predicted"/>
<dbReference type="Gene3D" id="3.10.450.40">
    <property type="match status" value="2"/>
</dbReference>
<accession>A0ABV4TYY7</accession>
<dbReference type="RefSeq" id="WP_373657326.1">
    <property type="nucleotide sequence ID" value="NZ_JBGUAW010000016.1"/>
</dbReference>
<comment type="caution">
    <text evidence="3">The sequence shown here is derived from an EMBL/GenBank/DDBJ whole genome shotgun (WGS) entry which is preliminary data.</text>
</comment>
<feature type="signal peptide" evidence="1">
    <location>
        <begin position="1"/>
        <end position="24"/>
    </location>
</feature>